<feature type="disulfide bond" evidence="9">
    <location>
        <begin position="401"/>
        <end position="411"/>
    </location>
</feature>
<feature type="disulfide bond" evidence="9">
    <location>
        <begin position="79"/>
        <end position="89"/>
    </location>
</feature>
<feature type="disulfide bond" evidence="9">
    <location>
        <begin position="1526"/>
        <end position="1590"/>
    </location>
</feature>
<feature type="domain" description="SRCR" evidence="10">
    <location>
        <begin position="763"/>
        <end position="863"/>
    </location>
</feature>
<dbReference type="PROSITE" id="PS50287">
    <property type="entry name" value="SRCR_2"/>
    <property type="match status" value="19"/>
</dbReference>
<feature type="disulfide bond" evidence="9">
    <location>
        <begin position="1316"/>
        <end position="1380"/>
    </location>
</feature>
<feature type="disulfide bond" evidence="9">
    <location>
        <begin position="788"/>
        <end position="852"/>
    </location>
</feature>
<feature type="domain" description="SRCR" evidence="10">
    <location>
        <begin position="1923"/>
        <end position="2023"/>
    </location>
</feature>
<comment type="function">
    <text evidence="6">Binds to extracellular matrix proteins. Binds to pathogen-associated molecular patterns (PAMPs) present on the cell walls of Gram-positive and Gram-negative bacteria and fungi, behaving as a pattern recognition receptor (PRR). Induces bacterial and fungal aggregation and subsequent inhibition of PAMP-induced cytokine release. Does not possess intrinsic bactericidal activity. May play a role in the innate defense and homeostasis of certain epithelial surfaces.</text>
</comment>
<feature type="disulfide bond" evidence="9">
    <location>
        <begin position="1119"/>
        <end position="1180"/>
    </location>
</feature>
<evidence type="ECO:0000256" key="6">
    <source>
        <dbReference type="ARBA" id="ARBA00058074"/>
    </source>
</evidence>
<feature type="disulfide bond" evidence="9">
    <location>
        <begin position="1857"/>
        <end position="1918"/>
    </location>
</feature>
<dbReference type="Gene3D" id="3.10.250.10">
    <property type="entry name" value="SRCR-like domain"/>
    <property type="match status" value="19"/>
</dbReference>
<feature type="disulfide bond" evidence="9">
    <location>
        <begin position="248"/>
        <end position="312"/>
    </location>
</feature>
<dbReference type="SMART" id="SM00202">
    <property type="entry name" value="SR"/>
    <property type="match status" value="19"/>
</dbReference>
<dbReference type="OMA" id="YLWECDS"/>
<comment type="caution">
    <text evidence="9">Lacks conserved residue(s) required for the propagation of feature annotation.</text>
</comment>
<proteinExistence type="predicted"/>
<evidence type="ECO:0000256" key="1">
    <source>
        <dbReference type="ARBA" id="ARBA00022729"/>
    </source>
</evidence>
<feature type="disulfide bond" evidence="9">
    <location>
        <begin position="1150"/>
        <end position="1160"/>
    </location>
</feature>
<dbReference type="HOGENOM" id="CLU_235529_0_0_1"/>
<feature type="domain" description="SRCR" evidence="10">
    <location>
        <begin position="223"/>
        <end position="323"/>
    </location>
</feature>
<feature type="disulfide bond" evidence="9">
    <location>
        <begin position="1783"/>
        <end position="1793"/>
    </location>
</feature>
<reference evidence="11" key="3">
    <citation type="submission" date="2025-09" db="UniProtKB">
        <authorList>
            <consortium name="Ensembl"/>
        </authorList>
    </citation>
    <scope>IDENTIFICATION</scope>
</reference>
<feature type="domain" description="SRCR" evidence="10">
    <location>
        <begin position="1186"/>
        <end position="1286"/>
    </location>
</feature>
<feature type="disulfide bond" evidence="9">
    <location>
        <begin position="140"/>
        <end position="204"/>
    </location>
</feature>
<keyword evidence="2" id="KW-0677">Repeat</keyword>
<feature type="disulfide bond" evidence="9">
    <location>
        <begin position="1752"/>
        <end position="1813"/>
    </location>
</feature>
<dbReference type="PRINTS" id="PR00258">
    <property type="entry name" value="SPERACTRCPTR"/>
</dbReference>
<feature type="disulfide bond" evidence="9">
    <location>
        <begin position="1106"/>
        <end position="1170"/>
    </location>
</feature>
<evidence type="ECO:0000256" key="8">
    <source>
        <dbReference type="ARBA" id="ARBA00069168"/>
    </source>
</evidence>
<feature type="disulfide bond" evidence="9">
    <location>
        <begin position="893"/>
        <end position="957"/>
    </location>
</feature>
<feature type="disulfide bond" evidence="9">
    <location>
        <begin position="682"/>
        <end position="746"/>
    </location>
</feature>
<comment type="subunit">
    <text evidence="7">Interacts with LGALS1 and laminin.</text>
</comment>
<dbReference type="GeneTree" id="ENSGT00950000183145"/>
<dbReference type="PANTHER" id="PTHR19331:SF439">
    <property type="entry name" value="SCAVENGER RECEPTOR CYSTEINE-RICH DOMAIN-CONTAINING GROUP B PROTEIN"/>
    <property type="match status" value="1"/>
</dbReference>
<feature type="disulfide bond" evidence="9">
    <location>
        <begin position="695"/>
        <end position="756"/>
    </location>
</feature>
<name>H3ALW8_LATCH</name>
<feature type="domain" description="SRCR" evidence="10">
    <location>
        <begin position="1714"/>
        <end position="1814"/>
    </location>
</feature>
<dbReference type="PANTHER" id="PTHR19331">
    <property type="entry name" value="SCAVENGER RECEPTOR DOMAIN-CONTAINING"/>
    <property type="match status" value="1"/>
</dbReference>
<feature type="disulfide bond" evidence="9">
    <location>
        <begin position="357"/>
        <end position="421"/>
    </location>
</feature>
<dbReference type="SUPFAM" id="SSF56487">
    <property type="entry name" value="SRCR-like"/>
    <property type="match status" value="19"/>
</dbReference>
<feature type="disulfide bond" evidence="9">
    <location>
        <begin position="1739"/>
        <end position="1803"/>
    </location>
</feature>
<feature type="disulfide bond" evidence="9">
    <location>
        <begin position="1001"/>
        <end position="1065"/>
    </location>
</feature>
<feature type="domain" description="SRCR" evidence="10">
    <location>
        <begin position="976"/>
        <end position="1076"/>
    </location>
</feature>
<feature type="domain" description="SRCR" evidence="10">
    <location>
        <begin position="1081"/>
        <end position="1181"/>
    </location>
</feature>
<feature type="domain" description="SRCR" evidence="10">
    <location>
        <begin position="442"/>
        <end position="542"/>
    </location>
</feature>
<dbReference type="InterPro" id="IPR036772">
    <property type="entry name" value="SRCR-like_dom_sf"/>
</dbReference>
<evidence type="ECO:0000313" key="12">
    <source>
        <dbReference type="Proteomes" id="UP000008672"/>
    </source>
</evidence>
<dbReference type="Proteomes" id="UP000008672">
    <property type="component" value="Unassembled WGS sequence"/>
</dbReference>
<feature type="disulfide bond" evidence="9">
    <location>
        <begin position="801"/>
        <end position="862"/>
    </location>
</feature>
<dbReference type="EMBL" id="AFYH01015098">
    <property type="status" value="NOT_ANNOTATED_CDS"/>
    <property type="molecule type" value="Genomic_DNA"/>
</dbReference>
<feature type="disulfide bond" evidence="9">
    <location>
        <begin position="906"/>
        <end position="967"/>
    </location>
</feature>
<feature type="disulfide bond" evidence="9">
    <location>
        <begin position="370"/>
        <end position="431"/>
    </location>
</feature>
<dbReference type="FunFam" id="3.10.250.10:FF:000002">
    <property type="entry name" value="Scavenger receptor cysteine-rich type 1 protein M130"/>
    <property type="match status" value="2"/>
</dbReference>
<evidence type="ECO:0000256" key="5">
    <source>
        <dbReference type="ARBA" id="ARBA00023180"/>
    </source>
</evidence>
<evidence type="ECO:0000256" key="4">
    <source>
        <dbReference type="ARBA" id="ARBA00023170"/>
    </source>
</evidence>
<feature type="disulfide bond" evidence="9">
    <location>
        <begin position="1329"/>
        <end position="1390"/>
    </location>
</feature>
<feature type="disulfide bond" evidence="9">
    <location>
        <begin position="1844"/>
        <end position="1908"/>
    </location>
</feature>
<dbReference type="FunFam" id="3.10.250.10:FF:000006">
    <property type="entry name" value="neurotrypsin isoform X2"/>
    <property type="match status" value="9"/>
</dbReference>
<evidence type="ECO:0000256" key="2">
    <source>
        <dbReference type="ARBA" id="ARBA00022737"/>
    </source>
</evidence>
<feature type="disulfide bond" evidence="9">
    <location>
        <begin position="1211"/>
        <end position="1275"/>
    </location>
</feature>
<evidence type="ECO:0000313" key="11">
    <source>
        <dbReference type="Ensembl" id="ENSLACP00000010639.1"/>
    </source>
</evidence>
<feature type="disulfide bond" evidence="9">
    <location>
        <begin position="1224"/>
        <end position="1285"/>
    </location>
</feature>
<reference evidence="12" key="1">
    <citation type="submission" date="2011-08" db="EMBL/GenBank/DDBJ databases">
        <title>The draft genome of Latimeria chalumnae.</title>
        <authorList>
            <person name="Di Palma F."/>
            <person name="Alfoldi J."/>
            <person name="Johnson J."/>
            <person name="Berlin A."/>
            <person name="Gnerre S."/>
            <person name="Jaffe D."/>
            <person name="MacCallum I."/>
            <person name="Young S."/>
            <person name="Walker B.J."/>
            <person name="Lander E."/>
            <person name="Lindblad-Toh K."/>
        </authorList>
    </citation>
    <scope>NUCLEOTIDE SEQUENCE [LARGE SCALE GENOMIC DNA]</scope>
    <source>
        <strain evidence="12">Wild caught</strain>
    </source>
</reference>
<evidence type="ECO:0000259" key="10">
    <source>
        <dbReference type="PROSITE" id="PS50287"/>
    </source>
</evidence>
<dbReference type="EMBL" id="AFYH01015101">
    <property type="status" value="NOT_ANNOTATED_CDS"/>
    <property type="molecule type" value="Genomic_DNA"/>
</dbReference>
<feature type="disulfide bond" evidence="9">
    <location>
        <begin position="1570"/>
        <end position="1580"/>
    </location>
</feature>
<dbReference type="EMBL" id="AFYH01015102">
    <property type="status" value="NOT_ANNOTATED_CDS"/>
    <property type="molecule type" value="Genomic_DNA"/>
</dbReference>
<feature type="disulfide bond" evidence="9">
    <location>
        <begin position="620"/>
        <end position="630"/>
    </location>
</feature>
<feature type="disulfide bond" evidence="9">
    <location>
        <begin position="467"/>
        <end position="531"/>
    </location>
</feature>
<feature type="disulfide bond" evidence="9">
    <location>
        <begin position="480"/>
        <end position="541"/>
    </location>
</feature>
<feature type="domain" description="SRCR" evidence="10">
    <location>
        <begin position="657"/>
        <end position="757"/>
    </location>
</feature>
<feature type="disulfide bond" evidence="9">
    <location>
        <begin position="1539"/>
        <end position="1600"/>
    </location>
</feature>
<feature type="domain" description="SRCR" evidence="10">
    <location>
        <begin position="332"/>
        <end position="432"/>
    </location>
</feature>
<feature type="domain" description="SRCR" evidence="10">
    <location>
        <begin position="10"/>
        <end position="110"/>
    </location>
</feature>
<feature type="disulfide bond" evidence="9">
    <location>
        <begin position="292"/>
        <end position="302"/>
    </location>
</feature>
<dbReference type="EMBL" id="AFYH01015100">
    <property type="status" value="NOT_ANNOTATED_CDS"/>
    <property type="molecule type" value="Genomic_DNA"/>
</dbReference>
<evidence type="ECO:0000256" key="7">
    <source>
        <dbReference type="ARBA" id="ARBA00064153"/>
    </source>
</evidence>
<feature type="domain" description="SRCR" evidence="10">
    <location>
        <begin position="1291"/>
        <end position="1391"/>
    </location>
</feature>
<dbReference type="FunFam" id="3.10.250.10:FF:000007">
    <property type="entry name" value="Soluble scavenger receptor cysteine-rich domain-containing protein SSC5D"/>
    <property type="match status" value="1"/>
</dbReference>
<feature type="disulfide bond" evidence="9">
    <location>
        <begin position="511"/>
        <end position="521"/>
    </location>
</feature>
<evidence type="ECO:0000256" key="9">
    <source>
        <dbReference type="PROSITE-ProRule" id="PRU00196"/>
    </source>
</evidence>
<sequence length="2023" mass="217864">LCKGNVNGSLRLQSGKHSCEGRLEVFHNGVWGTVCSSDWDMNEISIVCQQLGCGTALGFRENAYFGAGIGPILLDGVSCSGNELYFSNCSGNDWGVYNCQSYETLGVICVAEGGVRLVNGLDACQGRLEIFHNGAWGTVCGDGWDMSETSVVCQQLDCGKALGYKHNAYCGQGTGAILMDDVNCNGSEPRLVDCSSYGWGIHNCDHSKDIGVICAGIQDEDRIRLVNGTHPCEGRVEVFHNGVWGTVCDDSWDMNDASVVCKQMGCGVAIQYKTYAYFGYGTGPVLLDDVECFGNEPDIFTCSNPGWGNHDCGHHEDVGVICGGINSTDSIIYLQSGKHSCEGRVEVFHNRNWGTVCNNDWDMNKTSIICRQLGCGAALEYTKDAYFGAGTAPIEWSDVSCSGNELYLSNCSSKGWGIHNCDHSKDIGVICAGISLIGVDRIRLVNGTHPCEGRVEILYNGVWGTVCDDSWDMNDANVVCEQLDCRHAVQHKGSAYFGYGTGPILLDEASCNGTESDLFTCSNLGWGSHDCGHYEDAGVICAGISTSEFGTRLQSGKHLCEGRVEVFLNGMWWTVGHNGWDMTEASVVCQELGCGTALELKRNAYFGAGVEPVLLDEVSCTGNELYLSKCSSKNLGGDTYRNYESVGIICAEAEGAIRLVAGANACQGRLEIFHNGSWGTVCSDGWRITETSVVCQQLGCGKALGYKHNASYGQGTGVILMDNVKCNGSEPRLTNCSSYGWGIHNCDHNKDIGVICAEDEDRIHLVNGTHPCEGRVEVFHNGVWGTVCDDSWDMNDASVVCKQMSCGAAIQYKSSAYFGYGTGPVLLDEVDCLGNESDVFTCSNSGWGIHNCGHYEDVGVICAAEGRIHLVNGRSACEGRLEIFHNGAWGTVCGDGWDMSETSIVCQQLDCGKALGYKHNAYYGQGTGAILMDDVNCNGSEPRLADCSSYGWGIHNCDHSKDIGVICAGIQDEDRIRLVNGTHPCEGRVEVFHSGVWGTVCGDSWDMNDASVVCKQMGCGVALQYKKHAYFGYGTGPVLLDNVECFGNESSIFTCSNPGWGNHDCGHHEDVGVICAVKDSIYLQSGEHSCEGRVEVFHNRNWGTVCNNDWDMNKTSVICRQLGCGAALEYTKDAYFGAGTAPIEWSDVSCSGNELYLSNCSSKGRVSYTCKSYETVGVTCQAEGDIRLVNETDACQGRLEIFHNGSWGTVCGDGWDMSETSVVCQQLGCGKALGYKHNASYEQGTGAILMDAVNCNGSEPRLAECSSYGWGIHNCDHSKDIGVICAGVDRIRLVNGTHPCEGRVEILYNGVWGTVCDDSWDMNDANVVCEQLDCRHAVQHKGSAYFGYGTGPILLDEASCNGTESDLFTCSNLGWGSHDCGHYEDAGVICAGEFGIRLQSGKHLCEGRVEVFLSGMWWTVGQNGWDMTETNVVCQELGCGTALELKRNAYFGAGVEPILLDEVSCTGNELYLSKCSSKSLGGDTYRIYESVGIICAAEGDIRLMNGPDACQGRLEIFYYGSWGTVCGDGWDVSETSVVCQQLDCGKALGYKHNAYYGKGTGPILMDDVNCNGSEPRLADCSNYGWRIHNCDHSKDIGVICAGIQVADDVRLQSGKHSCEGRVEVFHSGVWGTLCGSDWDIIKASVICQDLACGPVLENRSNAYFGAGTRPLLLESVNCTGNERHLSNCSNKGWGTYSCGSYDTVGVSCTAEGGIRLVNGSDACEGRLEIFHNGAWGTVCGDGWDMRESSVVCQQLGCGKALGYKHNAYYGQGTGAILMDDVNCNGSEPHLADCSSYGWGIHNCDHSKDIRVICATIYRIRLVNGTYPCEGRVEIFHNGAWGTVCDDSWDINDATVVCNQLSCGAAVRYKGNAYFGLGTGPILLDEVECSGSESHLFACGSRGWGNHNCGHYEDAGVVCEVERIRLMNGTNACEGRLEIFHNGVWGTVCDSGWGMKETAVVCRQLGCGTELRYQNDAYFGMGAGPVLMDGVSCKGDEPNLSSCPSKAFGVHNCKNFETIGVLCA</sequence>
<accession>H3ALW8</accession>
<feature type="disulfide bond" evidence="9">
    <location>
        <begin position="35"/>
        <end position="99"/>
    </location>
</feature>
<feature type="disulfide bond" evidence="9">
    <location>
        <begin position="1634"/>
        <end position="1698"/>
    </location>
</feature>
<feature type="domain" description="SRCR" evidence="10">
    <location>
        <begin position="868"/>
        <end position="968"/>
    </location>
</feature>
<feature type="disulfide bond" evidence="9">
    <location>
        <begin position="184"/>
        <end position="194"/>
    </location>
</feature>
<dbReference type="FunFam" id="3.10.250.10:FF:000001">
    <property type="entry name" value="Lysyl oxidase 4 isoform X1"/>
    <property type="match status" value="5"/>
</dbReference>
<feature type="disulfide bond" evidence="9">
    <location>
        <begin position="1992"/>
        <end position="2002"/>
    </location>
</feature>
<feature type="disulfide bond" evidence="9">
    <location>
        <begin position="1678"/>
        <end position="1688"/>
    </location>
</feature>
<keyword evidence="3 9" id="KW-1015">Disulfide bond</keyword>
<feature type="domain" description="SRCR" evidence="10">
    <location>
        <begin position="1819"/>
        <end position="1919"/>
    </location>
</feature>
<dbReference type="InterPro" id="IPR001190">
    <property type="entry name" value="SRCR"/>
</dbReference>
<keyword evidence="1" id="KW-0732">Signal</keyword>
<feature type="domain" description="SRCR" evidence="10">
    <location>
        <begin position="115"/>
        <end position="215"/>
    </location>
</feature>
<evidence type="ECO:0000256" key="3">
    <source>
        <dbReference type="ARBA" id="ARBA00023157"/>
    </source>
</evidence>
<organism evidence="11 12">
    <name type="scientific">Latimeria chalumnae</name>
    <name type="common">Coelacanth</name>
    <dbReference type="NCBI Taxonomy" id="7897"/>
    <lineage>
        <taxon>Eukaryota</taxon>
        <taxon>Metazoa</taxon>
        <taxon>Chordata</taxon>
        <taxon>Craniata</taxon>
        <taxon>Vertebrata</taxon>
        <taxon>Euteleostomi</taxon>
        <taxon>Coelacanthiformes</taxon>
        <taxon>Coelacanthidae</taxon>
        <taxon>Latimeria</taxon>
    </lineage>
</organism>
<keyword evidence="4" id="KW-0675">Receptor</keyword>
<feature type="disulfide bond" evidence="9">
    <location>
        <begin position="48"/>
        <end position="109"/>
    </location>
</feature>
<feature type="disulfide bond" evidence="9">
    <location>
        <begin position="1360"/>
        <end position="1370"/>
    </location>
</feature>
<feature type="disulfide bond" evidence="9">
    <location>
        <begin position="1434"/>
        <end position="1495"/>
    </location>
</feature>
<dbReference type="Pfam" id="PF00530">
    <property type="entry name" value="SRCR"/>
    <property type="match status" value="19"/>
</dbReference>
<feature type="disulfide bond" evidence="9">
    <location>
        <begin position="1888"/>
        <end position="1898"/>
    </location>
</feature>
<keyword evidence="5" id="KW-0325">Glycoprotein</keyword>
<dbReference type="FunFam" id="3.10.250.10:FF:000009">
    <property type="entry name" value="WC1"/>
    <property type="match status" value="2"/>
</dbReference>
<dbReference type="GO" id="GO:0016020">
    <property type="term" value="C:membrane"/>
    <property type="evidence" value="ECO:0007669"/>
    <property type="project" value="InterPro"/>
</dbReference>
<dbReference type="InParanoid" id="H3ALW8"/>
<dbReference type="eggNOG" id="ENOG502QQ5W">
    <property type="taxonomic scope" value="Eukaryota"/>
</dbReference>
<feature type="disulfide bond" evidence="9">
    <location>
        <begin position="261"/>
        <end position="322"/>
    </location>
</feature>
<feature type="disulfide bond" evidence="9">
    <location>
        <begin position="1948"/>
        <end position="2012"/>
    </location>
</feature>
<dbReference type="EMBL" id="AFYH01015099">
    <property type="status" value="NOT_ANNOTATED_CDS"/>
    <property type="molecule type" value="Genomic_DNA"/>
</dbReference>
<feature type="disulfide bond" evidence="9">
    <location>
        <begin position="832"/>
        <end position="842"/>
    </location>
</feature>
<feature type="disulfide bond" evidence="9">
    <location>
        <begin position="937"/>
        <end position="947"/>
    </location>
</feature>
<dbReference type="PROSITE" id="PS00420">
    <property type="entry name" value="SRCR_1"/>
    <property type="match status" value="8"/>
</dbReference>
<feature type="domain" description="SRCR" evidence="10">
    <location>
        <begin position="1609"/>
        <end position="1709"/>
    </location>
</feature>
<feature type="disulfide bond" evidence="9">
    <location>
        <begin position="726"/>
        <end position="736"/>
    </location>
</feature>
<feature type="domain" description="SRCR" evidence="10">
    <location>
        <begin position="1501"/>
        <end position="1601"/>
    </location>
</feature>
<feature type="domain" description="SRCR" evidence="10">
    <location>
        <begin position="551"/>
        <end position="651"/>
    </location>
</feature>
<protein>
    <recommendedName>
        <fullName evidence="8">Soluble scavenger receptor cysteine-rich domain-containing protein SSC5D</fullName>
    </recommendedName>
</protein>
<dbReference type="FunCoup" id="H3ALW8">
    <property type="interactions" value="137"/>
</dbReference>
<feature type="disulfide bond" evidence="9">
    <location>
        <begin position="1961"/>
        <end position="2022"/>
    </location>
</feature>
<dbReference type="Ensembl" id="ENSLACT00000010718.1">
    <property type="protein sequence ID" value="ENSLACP00000010639.1"/>
    <property type="gene ID" value="ENSLACG00000009372.1"/>
</dbReference>
<feature type="domain" description="SRCR" evidence="10">
    <location>
        <begin position="1396"/>
        <end position="1496"/>
    </location>
</feature>
<feature type="disulfide bond" evidence="9">
    <location>
        <begin position="1255"/>
        <end position="1265"/>
    </location>
</feature>
<feature type="disulfide bond" evidence="9">
    <location>
        <begin position="1014"/>
        <end position="1075"/>
    </location>
</feature>
<keyword evidence="12" id="KW-1185">Reference proteome</keyword>
<feature type="disulfide bond" evidence="9">
    <location>
        <begin position="1045"/>
        <end position="1055"/>
    </location>
</feature>
<feature type="disulfide bond" evidence="9">
    <location>
        <begin position="1647"/>
        <end position="1708"/>
    </location>
</feature>
<feature type="disulfide bond" evidence="9">
    <location>
        <begin position="153"/>
        <end position="214"/>
    </location>
</feature>
<reference evidence="11" key="2">
    <citation type="submission" date="2025-08" db="UniProtKB">
        <authorList>
            <consortium name="Ensembl"/>
        </authorList>
    </citation>
    <scope>IDENTIFICATION</scope>
</reference>
<feature type="disulfide bond" evidence="9">
    <location>
        <begin position="1465"/>
        <end position="1475"/>
    </location>
</feature>
<feature type="disulfide bond" evidence="9">
    <location>
        <begin position="589"/>
        <end position="650"/>
    </location>
</feature>